<evidence type="ECO:0000313" key="3">
    <source>
        <dbReference type="Proteomes" id="UP001605036"/>
    </source>
</evidence>
<feature type="region of interest" description="Disordered" evidence="1">
    <location>
        <begin position="19"/>
        <end position="43"/>
    </location>
</feature>
<comment type="caution">
    <text evidence="2">The sequence shown here is derived from an EMBL/GenBank/DDBJ whole genome shotgun (WGS) entry which is preliminary data.</text>
</comment>
<protein>
    <submittedName>
        <fullName evidence="2">Uncharacterized protein</fullName>
    </submittedName>
</protein>
<reference evidence="2 3" key="1">
    <citation type="submission" date="2024-09" db="EMBL/GenBank/DDBJ databases">
        <title>Chromosome-scale assembly of Riccia fluitans.</title>
        <authorList>
            <person name="Paukszto L."/>
            <person name="Sawicki J."/>
            <person name="Karawczyk K."/>
            <person name="Piernik-Szablinska J."/>
            <person name="Szczecinska M."/>
            <person name="Mazdziarz M."/>
        </authorList>
    </citation>
    <scope>NUCLEOTIDE SEQUENCE [LARGE SCALE GENOMIC DNA]</scope>
    <source>
        <strain evidence="2">Rf_01</strain>
        <tissue evidence="2">Aerial parts of the thallus</tissue>
    </source>
</reference>
<name>A0ABD1XQ52_9MARC</name>
<keyword evidence="3" id="KW-1185">Reference proteome</keyword>
<proteinExistence type="predicted"/>
<feature type="compositionally biased region" description="Basic and acidic residues" evidence="1">
    <location>
        <begin position="90"/>
        <end position="106"/>
    </location>
</feature>
<evidence type="ECO:0000313" key="2">
    <source>
        <dbReference type="EMBL" id="KAL2611061.1"/>
    </source>
</evidence>
<gene>
    <name evidence="2" type="ORF">R1flu_022753</name>
</gene>
<evidence type="ECO:0000256" key="1">
    <source>
        <dbReference type="SAM" id="MobiDB-lite"/>
    </source>
</evidence>
<organism evidence="2 3">
    <name type="scientific">Riccia fluitans</name>
    <dbReference type="NCBI Taxonomy" id="41844"/>
    <lineage>
        <taxon>Eukaryota</taxon>
        <taxon>Viridiplantae</taxon>
        <taxon>Streptophyta</taxon>
        <taxon>Embryophyta</taxon>
        <taxon>Marchantiophyta</taxon>
        <taxon>Marchantiopsida</taxon>
        <taxon>Marchantiidae</taxon>
        <taxon>Marchantiales</taxon>
        <taxon>Ricciaceae</taxon>
        <taxon>Riccia</taxon>
    </lineage>
</organism>
<dbReference type="AlphaFoldDB" id="A0ABD1XQ52"/>
<feature type="compositionally biased region" description="Basic and acidic residues" evidence="1">
    <location>
        <begin position="208"/>
        <end position="223"/>
    </location>
</feature>
<feature type="compositionally biased region" description="Basic and acidic residues" evidence="1">
    <location>
        <begin position="26"/>
        <end position="43"/>
    </location>
</feature>
<sequence length="279" mass="30492">MSTTGDVYARDIQKVLHEVSGLSLPESDHGTQEDSDSVPHEDPNVLNFSLSGVVTKFKELERCDLKSASLLISDSFVQSEGENPPYHSSVESRDGDQEESASREVEYPEVVVSVQFEAPSSDGNWGCPTVTDGGDCSYETFSKPNQNQLADDSDYVTHEDPNVLNFSLSGVVTEFKELERRDLKSASLLISDSFVQSEGENSPCHSSVESRDGDQDESASREVECPEVVVCLQIEAPSSDENRRSPAVSDGVDCGCVTVKLFPLDLKRSMIVQPINQSD</sequence>
<dbReference type="EMBL" id="JBHFFA010000007">
    <property type="protein sequence ID" value="KAL2611061.1"/>
    <property type="molecule type" value="Genomic_DNA"/>
</dbReference>
<feature type="region of interest" description="Disordered" evidence="1">
    <location>
        <begin position="76"/>
        <end position="107"/>
    </location>
</feature>
<dbReference type="Proteomes" id="UP001605036">
    <property type="component" value="Unassembled WGS sequence"/>
</dbReference>
<accession>A0ABD1XQ52</accession>
<feature type="compositionally biased region" description="Polar residues" evidence="1">
    <location>
        <begin position="197"/>
        <end position="207"/>
    </location>
</feature>
<feature type="region of interest" description="Disordered" evidence="1">
    <location>
        <begin position="197"/>
        <end position="223"/>
    </location>
</feature>